<organism evidence="1 2">
    <name type="scientific">Methylovorus glucosotrophus (strain SIP3-4)</name>
    <dbReference type="NCBI Taxonomy" id="582744"/>
    <lineage>
        <taxon>Bacteria</taxon>
        <taxon>Pseudomonadati</taxon>
        <taxon>Pseudomonadota</taxon>
        <taxon>Betaproteobacteria</taxon>
        <taxon>Nitrosomonadales</taxon>
        <taxon>Methylophilaceae</taxon>
        <taxon>Methylovorus</taxon>
    </lineage>
</organism>
<dbReference type="KEGG" id="mei:Msip34_2832"/>
<dbReference type="eggNOG" id="ENOG502ZIXZ">
    <property type="taxonomic scope" value="Bacteria"/>
</dbReference>
<gene>
    <name evidence="1" type="ordered locus">Msip34_2832</name>
</gene>
<accession>C6XEU1</accession>
<geneLocation type="plasmid" evidence="1 2">
    <name>pMsip02</name>
</geneLocation>
<sequence length="227" mass="26458">MILFIGVIRMNLYVVVEGVVETIVYPDWISIVNEDLKKVSYLDEVVDNNYILFSAGGYPNVFNVIDSAVEDISESALFDRLVVAMDAESFSYNERYDEIYNHLLQKKVKVDFKIIIQNPCFEAWALGNSGIAPRNPSDEKLKKYKRIFDILRKDPETIPDLPEEQLNKAQFSYEYLKLAIRDKGQHLHYSKNSPKLVCHPKYFSSLKERMEKKNHIRSFNDFITAFI</sequence>
<dbReference type="AlphaFoldDB" id="C6XEU1"/>
<reference evidence="2" key="1">
    <citation type="submission" date="2009-07" db="EMBL/GenBank/DDBJ databases">
        <title>Complete sequence of plasmid 2 of Methylovorus sp. SIP3-4.</title>
        <authorList>
            <consortium name="US DOE Joint Genome Institute"/>
            <person name="Lucas S."/>
            <person name="Copeland A."/>
            <person name="Lapidus A."/>
            <person name="Glavina del Rio T."/>
            <person name="Tice H."/>
            <person name="Bruce D."/>
            <person name="Goodwin L."/>
            <person name="Pitluck S."/>
            <person name="Clum A."/>
            <person name="Larimer F."/>
            <person name="Land M."/>
            <person name="Hauser L."/>
            <person name="Kyrpides N."/>
            <person name="Mikhailova N."/>
            <person name="Kayluzhnaya M."/>
            <person name="Chistoserdova L."/>
        </authorList>
    </citation>
    <scope>NUCLEOTIDE SEQUENCE [LARGE SCALE GENOMIC DNA]</scope>
    <source>
        <strain evidence="2">SIP3-4</strain>
        <plasmid evidence="2">pMsip02</plasmid>
    </source>
</reference>
<keyword evidence="1" id="KW-0614">Plasmid</keyword>
<proteinExistence type="predicted"/>
<dbReference type="HOGENOM" id="CLU_105448_0_0_4"/>
<evidence type="ECO:0000313" key="1">
    <source>
        <dbReference type="EMBL" id="ACT52148.1"/>
    </source>
</evidence>
<name>C6XEU1_METGS</name>
<evidence type="ECO:0000313" key="2">
    <source>
        <dbReference type="Proteomes" id="UP000002743"/>
    </source>
</evidence>
<keyword evidence="2" id="KW-1185">Reference proteome</keyword>
<dbReference type="Proteomes" id="UP000002743">
    <property type="component" value="Plasmid pMsip02"/>
</dbReference>
<protein>
    <submittedName>
        <fullName evidence="1">Uncharacterized protein</fullName>
    </submittedName>
</protein>
<reference evidence="1 2" key="2">
    <citation type="journal article" date="2011" name="J. Bacteriol.">
        <title>Genomes of three methylotrophs from a single niche uncover genetic and metabolic divergence of Methylophilaceae.</title>
        <authorList>
            <person name="Lapidus A."/>
            <person name="Clum A."/>
            <person name="Labutti K."/>
            <person name="Kaluzhnaya M.G."/>
            <person name="Lim S."/>
            <person name="Beck D.A."/>
            <person name="Glavina Del Rio T."/>
            <person name="Nolan M."/>
            <person name="Mavromatis K."/>
            <person name="Huntemann M."/>
            <person name="Lucas S."/>
            <person name="Lidstrom M.E."/>
            <person name="Ivanova N."/>
            <person name="Chistoserdova L."/>
        </authorList>
    </citation>
    <scope>NUCLEOTIDE SEQUENCE [LARGE SCALE GENOMIC DNA]</scope>
    <source>
        <strain evidence="1 2">SIP3-4</strain>
        <plasmid evidence="1 2">pMsip02</plasmid>
    </source>
</reference>
<dbReference type="EMBL" id="CP001676">
    <property type="protein sequence ID" value="ACT52148.1"/>
    <property type="molecule type" value="Genomic_DNA"/>
</dbReference>